<dbReference type="SMART" id="SM00257">
    <property type="entry name" value="LysM"/>
    <property type="match status" value="1"/>
</dbReference>
<dbReference type="SUPFAM" id="SSF54106">
    <property type="entry name" value="LysM domain"/>
    <property type="match status" value="1"/>
</dbReference>
<dbReference type="AlphaFoldDB" id="A0AAV6XU19"/>
<accession>A0AAV6XU19</accession>
<dbReference type="EMBL" id="WHWC01000005">
    <property type="protein sequence ID" value="KAG8382598.1"/>
    <property type="molecule type" value="Genomic_DNA"/>
</dbReference>
<proteinExistence type="predicted"/>
<dbReference type="Proteomes" id="UP000826271">
    <property type="component" value="Unassembled WGS sequence"/>
</dbReference>
<dbReference type="Gene3D" id="3.10.350.10">
    <property type="entry name" value="LysM domain"/>
    <property type="match status" value="1"/>
</dbReference>
<evidence type="ECO:0000313" key="3">
    <source>
        <dbReference type="EMBL" id="KAG8382598.1"/>
    </source>
</evidence>
<dbReference type="CDD" id="cd00118">
    <property type="entry name" value="LysM"/>
    <property type="match status" value="1"/>
</dbReference>
<dbReference type="InterPro" id="IPR018392">
    <property type="entry name" value="LysM"/>
</dbReference>
<dbReference type="PANTHER" id="PTHR20932">
    <property type="entry name" value="LYSM AND PUTATIVE PEPTIDOGLYCAN-BINDING DOMAIN-CONTAINING PROTEIN"/>
    <property type="match status" value="1"/>
</dbReference>
<dbReference type="PROSITE" id="PS51782">
    <property type="entry name" value="LYSM"/>
    <property type="match status" value="1"/>
</dbReference>
<name>A0AAV6XU19_9LAMI</name>
<comment type="caution">
    <text evidence="3">The sequence shown here is derived from an EMBL/GenBank/DDBJ whole genome shotgun (WGS) entry which is preliminary data.</text>
</comment>
<evidence type="ECO:0000313" key="4">
    <source>
        <dbReference type="Proteomes" id="UP000826271"/>
    </source>
</evidence>
<evidence type="ECO:0000256" key="1">
    <source>
        <dbReference type="SAM" id="MobiDB-lite"/>
    </source>
</evidence>
<evidence type="ECO:0000259" key="2">
    <source>
        <dbReference type="PROSITE" id="PS51782"/>
    </source>
</evidence>
<dbReference type="Pfam" id="PF01476">
    <property type="entry name" value="LysM"/>
    <property type="match status" value="1"/>
</dbReference>
<dbReference type="InterPro" id="IPR036779">
    <property type="entry name" value="LysM_dom_sf"/>
</dbReference>
<dbReference type="PANTHER" id="PTHR20932:SF55">
    <property type="entry name" value="LYSM DOMAIN-CONTAINING PROTEIN"/>
    <property type="match status" value="1"/>
</dbReference>
<feature type="domain" description="LysM" evidence="2">
    <location>
        <begin position="53"/>
        <end position="97"/>
    </location>
</feature>
<organism evidence="3 4">
    <name type="scientific">Buddleja alternifolia</name>
    <dbReference type="NCBI Taxonomy" id="168488"/>
    <lineage>
        <taxon>Eukaryota</taxon>
        <taxon>Viridiplantae</taxon>
        <taxon>Streptophyta</taxon>
        <taxon>Embryophyta</taxon>
        <taxon>Tracheophyta</taxon>
        <taxon>Spermatophyta</taxon>
        <taxon>Magnoliopsida</taxon>
        <taxon>eudicotyledons</taxon>
        <taxon>Gunneridae</taxon>
        <taxon>Pentapetalae</taxon>
        <taxon>asterids</taxon>
        <taxon>lamiids</taxon>
        <taxon>Lamiales</taxon>
        <taxon>Scrophulariaceae</taxon>
        <taxon>Buddlejeae</taxon>
        <taxon>Buddleja</taxon>
    </lineage>
</organism>
<dbReference type="InterPro" id="IPR045030">
    <property type="entry name" value="LYSM1-4"/>
</dbReference>
<keyword evidence="4" id="KW-1185">Reference proteome</keyword>
<protein>
    <recommendedName>
        <fullName evidence="2">LysM domain-containing protein</fullName>
    </recommendedName>
</protein>
<sequence length="369" mass="40108">MERESFLWMNDYGEGDFLRTGMAGSPSPPRSLPISSPPSSAVGVGVIGGTNYILHTVSKFDTLAGVAIKYGVEVADIKRLNGLVTDLQMFALKTLQIPLPGRHPPSPSLSNGHDTPQRYFCFHSHLWGGVEGQRRGLLIHGSLRLSDLMRLLIRPSSSRKTPITRRHSDLFDSFQSLESSSERKISPAMSTLQGFYGLKSADQTAHYLEDGPFTKSSSIPNPRLRQYRKSKSISNSLVSQEVEISDSDSSSNHTPEKLLKEENSSGSAISAITGKGLALRPKSASRNVSGGIESDLADSFVMDGVNGVRKSSSTSSLQDSDNGMLLSIWPTSKWSLKPDFQALSTAAITRPIFDGLPKPMSRRNKAALD</sequence>
<reference evidence="3" key="1">
    <citation type="submission" date="2019-10" db="EMBL/GenBank/DDBJ databases">
        <authorList>
            <person name="Zhang R."/>
            <person name="Pan Y."/>
            <person name="Wang J."/>
            <person name="Ma R."/>
            <person name="Yu S."/>
        </authorList>
    </citation>
    <scope>NUCLEOTIDE SEQUENCE</scope>
    <source>
        <strain evidence="3">LA-IB0</strain>
        <tissue evidence="3">Leaf</tissue>
    </source>
</reference>
<gene>
    <name evidence="3" type="ORF">BUALT_Bualt05G0094200</name>
</gene>
<feature type="region of interest" description="Disordered" evidence="1">
    <location>
        <begin position="238"/>
        <end position="265"/>
    </location>
</feature>
<feature type="compositionally biased region" description="Basic and acidic residues" evidence="1">
    <location>
        <begin position="254"/>
        <end position="263"/>
    </location>
</feature>